<proteinExistence type="predicted"/>
<accession>A0AAW1HTQ2</accession>
<keyword evidence="2" id="KW-1185">Reference proteome</keyword>
<reference evidence="1 2" key="1">
    <citation type="journal article" date="2024" name="BMC Genomics">
        <title>De novo assembly and annotation of Popillia japonica's genome with initial clues to its potential as an invasive pest.</title>
        <authorList>
            <person name="Cucini C."/>
            <person name="Boschi S."/>
            <person name="Funari R."/>
            <person name="Cardaioli E."/>
            <person name="Iannotti N."/>
            <person name="Marturano G."/>
            <person name="Paoli F."/>
            <person name="Bruttini M."/>
            <person name="Carapelli A."/>
            <person name="Frati F."/>
            <person name="Nardi F."/>
        </authorList>
    </citation>
    <scope>NUCLEOTIDE SEQUENCE [LARGE SCALE GENOMIC DNA]</scope>
    <source>
        <strain evidence="1">DMR45628</strain>
    </source>
</reference>
<dbReference type="Proteomes" id="UP001458880">
    <property type="component" value="Unassembled WGS sequence"/>
</dbReference>
<gene>
    <name evidence="1" type="ORF">QE152_g39789</name>
</gene>
<organism evidence="1 2">
    <name type="scientific">Popillia japonica</name>
    <name type="common">Japanese beetle</name>
    <dbReference type="NCBI Taxonomy" id="7064"/>
    <lineage>
        <taxon>Eukaryota</taxon>
        <taxon>Metazoa</taxon>
        <taxon>Ecdysozoa</taxon>
        <taxon>Arthropoda</taxon>
        <taxon>Hexapoda</taxon>
        <taxon>Insecta</taxon>
        <taxon>Pterygota</taxon>
        <taxon>Neoptera</taxon>
        <taxon>Endopterygota</taxon>
        <taxon>Coleoptera</taxon>
        <taxon>Polyphaga</taxon>
        <taxon>Scarabaeiformia</taxon>
        <taxon>Scarabaeidae</taxon>
        <taxon>Rutelinae</taxon>
        <taxon>Popillia</taxon>
    </lineage>
</organism>
<evidence type="ECO:0000313" key="1">
    <source>
        <dbReference type="EMBL" id="KAK9679693.1"/>
    </source>
</evidence>
<protein>
    <submittedName>
        <fullName evidence="1">Uncharacterized protein</fullName>
    </submittedName>
</protein>
<sequence length="115" mass="13172">MAQISGHGNQTITSGYGYDDTAQLMTQELEEVVNGKKIHVMGNRKKNKYTKRVLKSIKVQRLTEYHRKKKEELEDYGQFPAEDAGESNFDAGFDTLPEVLDIKVEEPEVTCQFEE</sequence>
<dbReference type="EMBL" id="JASPKY010000989">
    <property type="protein sequence ID" value="KAK9679693.1"/>
    <property type="molecule type" value="Genomic_DNA"/>
</dbReference>
<comment type="caution">
    <text evidence="1">The sequence shown here is derived from an EMBL/GenBank/DDBJ whole genome shotgun (WGS) entry which is preliminary data.</text>
</comment>
<evidence type="ECO:0000313" key="2">
    <source>
        <dbReference type="Proteomes" id="UP001458880"/>
    </source>
</evidence>
<dbReference type="AlphaFoldDB" id="A0AAW1HTQ2"/>
<name>A0AAW1HTQ2_POPJA</name>